<gene>
    <name evidence="2" type="ORF">GYMLUDRAFT_109655</name>
</gene>
<evidence type="ECO:0000313" key="2">
    <source>
        <dbReference type="EMBL" id="KIK59521.1"/>
    </source>
</evidence>
<protein>
    <recommendedName>
        <fullName evidence="1">DUF6570 domain-containing protein</fullName>
    </recommendedName>
</protein>
<accession>A0A0D0BVI7</accession>
<evidence type="ECO:0000313" key="3">
    <source>
        <dbReference type="Proteomes" id="UP000053593"/>
    </source>
</evidence>
<dbReference type="Proteomes" id="UP000053593">
    <property type="component" value="Unassembled WGS sequence"/>
</dbReference>
<feature type="non-terminal residue" evidence="2">
    <location>
        <position position="221"/>
    </location>
</feature>
<feature type="non-terminal residue" evidence="2">
    <location>
        <position position="1"/>
    </location>
</feature>
<dbReference type="OrthoDB" id="3235800at2759"/>
<dbReference type="InterPro" id="IPR046700">
    <property type="entry name" value="DUF6570"/>
</dbReference>
<dbReference type="EMBL" id="KN834779">
    <property type="protein sequence ID" value="KIK59521.1"/>
    <property type="molecule type" value="Genomic_DNA"/>
</dbReference>
<organism evidence="2 3">
    <name type="scientific">Collybiopsis luxurians FD-317 M1</name>
    <dbReference type="NCBI Taxonomy" id="944289"/>
    <lineage>
        <taxon>Eukaryota</taxon>
        <taxon>Fungi</taxon>
        <taxon>Dikarya</taxon>
        <taxon>Basidiomycota</taxon>
        <taxon>Agaricomycotina</taxon>
        <taxon>Agaricomycetes</taxon>
        <taxon>Agaricomycetidae</taxon>
        <taxon>Agaricales</taxon>
        <taxon>Marasmiineae</taxon>
        <taxon>Omphalotaceae</taxon>
        <taxon>Collybiopsis</taxon>
        <taxon>Collybiopsis luxurians</taxon>
    </lineage>
</organism>
<evidence type="ECO:0000259" key="1">
    <source>
        <dbReference type="Pfam" id="PF20209"/>
    </source>
</evidence>
<sequence>PVSQRGFKGNVIIFPQQPGLIASLLPPSIDELISPICVMFVGSTKPTPEWICNHAKPLSVRPAKVRSTLKWLKSHNPLYKNIEINDSLLDSLPDDFILPAHVEYMASSSSLDSLTTGYDPIHIEPPPLDTSELEIPFDSIVITDVDGNSTVNQLQAATVRHFKSGGSFVQIPHDPQPINEFFNPVLFPMIYPTLFPYGIGGFKDYKHSERVSLKRHGKHLL</sequence>
<keyword evidence="3" id="KW-1185">Reference proteome</keyword>
<name>A0A0D0BVI7_9AGAR</name>
<dbReference type="AlphaFoldDB" id="A0A0D0BVI7"/>
<dbReference type="Pfam" id="PF20209">
    <property type="entry name" value="DUF6570"/>
    <property type="match status" value="1"/>
</dbReference>
<reference evidence="2 3" key="1">
    <citation type="submission" date="2014-04" db="EMBL/GenBank/DDBJ databases">
        <title>Evolutionary Origins and Diversification of the Mycorrhizal Mutualists.</title>
        <authorList>
            <consortium name="DOE Joint Genome Institute"/>
            <consortium name="Mycorrhizal Genomics Consortium"/>
            <person name="Kohler A."/>
            <person name="Kuo A."/>
            <person name="Nagy L.G."/>
            <person name="Floudas D."/>
            <person name="Copeland A."/>
            <person name="Barry K.W."/>
            <person name="Cichocki N."/>
            <person name="Veneault-Fourrey C."/>
            <person name="LaButti K."/>
            <person name="Lindquist E.A."/>
            <person name="Lipzen A."/>
            <person name="Lundell T."/>
            <person name="Morin E."/>
            <person name="Murat C."/>
            <person name="Riley R."/>
            <person name="Ohm R."/>
            <person name="Sun H."/>
            <person name="Tunlid A."/>
            <person name="Henrissat B."/>
            <person name="Grigoriev I.V."/>
            <person name="Hibbett D.S."/>
            <person name="Martin F."/>
        </authorList>
    </citation>
    <scope>NUCLEOTIDE SEQUENCE [LARGE SCALE GENOMIC DNA]</scope>
    <source>
        <strain evidence="2 3">FD-317 M1</strain>
    </source>
</reference>
<proteinExistence type="predicted"/>
<dbReference type="HOGENOM" id="CLU_090397_0_0_1"/>
<feature type="domain" description="DUF6570" evidence="1">
    <location>
        <begin position="4"/>
        <end position="89"/>
    </location>
</feature>